<evidence type="ECO:0000313" key="2">
    <source>
        <dbReference type="Proteomes" id="UP000317646"/>
    </source>
</evidence>
<dbReference type="AlphaFoldDB" id="A0A502GY60"/>
<keyword evidence="2" id="KW-1185">Reference proteome</keyword>
<name>A0A502GY60_9BACT</name>
<protein>
    <submittedName>
        <fullName evidence="1">Uncharacterized protein</fullName>
    </submittedName>
</protein>
<reference evidence="1 2" key="1">
    <citation type="journal article" date="2019" name="Environ. Microbiol.">
        <title>Species interactions and distinct microbial communities in high Arctic permafrost affected cryosols are associated with the CH4 and CO2 gas fluxes.</title>
        <authorList>
            <person name="Altshuler I."/>
            <person name="Hamel J."/>
            <person name="Turney S."/>
            <person name="Magnuson E."/>
            <person name="Levesque R."/>
            <person name="Greer C."/>
            <person name="Whyte L.G."/>
        </authorList>
    </citation>
    <scope>NUCLEOTIDE SEQUENCE [LARGE SCALE GENOMIC DNA]</scope>
    <source>
        <strain evidence="1 2">S9.2P</strain>
    </source>
</reference>
<sequence length="97" mass="9364">MYCKNVNNNIKAAPMFELIAYAVFQLFSITGAPAQNATLDGGSGGWGTGIVASKGGSGGWGTGVVASKGGSGGWGTGIVANKGGSGGWGTGVVAPNN</sequence>
<dbReference type="Proteomes" id="UP000317646">
    <property type="component" value="Unassembled WGS sequence"/>
</dbReference>
<dbReference type="EMBL" id="RCYZ01000002">
    <property type="protein sequence ID" value="TPG67229.1"/>
    <property type="molecule type" value="Genomic_DNA"/>
</dbReference>
<gene>
    <name evidence="1" type="ORF">EAH73_05730</name>
</gene>
<proteinExistence type="predicted"/>
<organism evidence="1 2">
    <name type="scientific">Hymenobacter nivis</name>
    <dbReference type="NCBI Taxonomy" id="1850093"/>
    <lineage>
        <taxon>Bacteria</taxon>
        <taxon>Pseudomonadati</taxon>
        <taxon>Bacteroidota</taxon>
        <taxon>Cytophagia</taxon>
        <taxon>Cytophagales</taxon>
        <taxon>Hymenobacteraceae</taxon>
        <taxon>Hymenobacter</taxon>
    </lineage>
</organism>
<comment type="caution">
    <text evidence="1">The sequence shown here is derived from an EMBL/GenBank/DDBJ whole genome shotgun (WGS) entry which is preliminary data.</text>
</comment>
<accession>A0A502GY60</accession>
<evidence type="ECO:0000313" key="1">
    <source>
        <dbReference type="EMBL" id="TPG67229.1"/>
    </source>
</evidence>